<reference evidence="2 3" key="1">
    <citation type="submission" date="2020-08" db="EMBL/GenBank/DDBJ databases">
        <title>Genome sequence of Diaphorobacter aerolatus KACC 16536T.</title>
        <authorList>
            <person name="Hyun D.-W."/>
            <person name="Bae J.-W."/>
        </authorList>
    </citation>
    <scope>NUCLEOTIDE SEQUENCE [LARGE SCALE GENOMIC DNA]</scope>
    <source>
        <strain evidence="2 3">KACC 16536</strain>
    </source>
</reference>
<dbReference type="AlphaFoldDB" id="A0A7H0GKQ8"/>
<dbReference type="EMBL" id="CP060783">
    <property type="protein sequence ID" value="QNP48874.1"/>
    <property type="molecule type" value="Genomic_DNA"/>
</dbReference>
<proteinExistence type="predicted"/>
<keyword evidence="1" id="KW-0812">Transmembrane</keyword>
<evidence type="ECO:0000256" key="1">
    <source>
        <dbReference type="SAM" id="Phobius"/>
    </source>
</evidence>
<sequence length="131" mass="14505">MNLIAMLGLEGFVARWRANVIEGAIAVEDRMELASMEWGDQKRRLVLLAVLGIVAGGLTVIALIMLSLAILVTYWDEPNRTTVGWLLAGGWVLLWVIVLVSLAMIAKRAGNAFALTKRVLAQDWKYVKDQL</sequence>
<keyword evidence="3" id="KW-1185">Reference proteome</keyword>
<dbReference type="Pfam" id="PF07332">
    <property type="entry name" value="Phage_holin_3_6"/>
    <property type="match status" value="1"/>
</dbReference>
<organism evidence="2 3">
    <name type="scientific">Diaphorobacter aerolatus</name>
    <dbReference type="NCBI Taxonomy" id="1288495"/>
    <lineage>
        <taxon>Bacteria</taxon>
        <taxon>Pseudomonadati</taxon>
        <taxon>Pseudomonadota</taxon>
        <taxon>Betaproteobacteria</taxon>
        <taxon>Burkholderiales</taxon>
        <taxon>Comamonadaceae</taxon>
        <taxon>Diaphorobacter</taxon>
    </lineage>
</organism>
<evidence type="ECO:0000313" key="3">
    <source>
        <dbReference type="Proteomes" id="UP000516028"/>
    </source>
</evidence>
<dbReference type="KEGG" id="daer:H9K75_01285"/>
<keyword evidence="1" id="KW-0472">Membrane</keyword>
<gene>
    <name evidence="2" type="ORF">H9K75_01285</name>
</gene>
<keyword evidence="1" id="KW-1133">Transmembrane helix</keyword>
<protein>
    <submittedName>
        <fullName evidence="2">Phage holin family protein</fullName>
    </submittedName>
</protein>
<dbReference type="Proteomes" id="UP000516028">
    <property type="component" value="Chromosome"/>
</dbReference>
<evidence type="ECO:0000313" key="2">
    <source>
        <dbReference type="EMBL" id="QNP48874.1"/>
    </source>
</evidence>
<dbReference type="InterPro" id="IPR009937">
    <property type="entry name" value="Phage_holin_3_6"/>
</dbReference>
<accession>A0A7H0GKQ8</accession>
<feature type="transmembrane region" description="Helical" evidence="1">
    <location>
        <begin position="83"/>
        <end position="105"/>
    </location>
</feature>
<dbReference type="RefSeq" id="WP_187724467.1">
    <property type="nucleotide sequence ID" value="NZ_CP060783.1"/>
</dbReference>
<name>A0A7H0GKQ8_9BURK</name>
<feature type="transmembrane region" description="Helical" evidence="1">
    <location>
        <begin position="45"/>
        <end position="71"/>
    </location>
</feature>